<gene>
    <name evidence="1" type="ORF">OnM2_035093</name>
</gene>
<dbReference type="EMBL" id="MCFK01003600">
    <property type="protein sequence ID" value="RKF62119.1"/>
    <property type="molecule type" value="Genomic_DNA"/>
</dbReference>
<proteinExistence type="predicted"/>
<name>A0A420HXM5_9PEZI</name>
<evidence type="ECO:0000313" key="2">
    <source>
        <dbReference type="Proteomes" id="UP000286134"/>
    </source>
</evidence>
<reference evidence="1 2" key="1">
    <citation type="journal article" date="2018" name="BMC Genomics">
        <title>Comparative genome analyses reveal sequence features reflecting distinct modes of host-adaptation between dicot and monocot powdery mildew.</title>
        <authorList>
            <person name="Wu Y."/>
            <person name="Ma X."/>
            <person name="Pan Z."/>
            <person name="Kale S.D."/>
            <person name="Song Y."/>
            <person name="King H."/>
            <person name="Zhang Q."/>
            <person name="Presley C."/>
            <person name="Deng X."/>
            <person name="Wei C.I."/>
            <person name="Xiao S."/>
        </authorList>
    </citation>
    <scope>NUCLEOTIDE SEQUENCE [LARGE SCALE GENOMIC DNA]</scope>
    <source>
        <strain evidence="1">UMSG2</strain>
    </source>
</reference>
<organism evidence="1 2">
    <name type="scientific">Erysiphe neolycopersici</name>
    <dbReference type="NCBI Taxonomy" id="212602"/>
    <lineage>
        <taxon>Eukaryota</taxon>
        <taxon>Fungi</taxon>
        <taxon>Dikarya</taxon>
        <taxon>Ascomycota</taxon>
        <taxon>Pezizomycotina</taxon>
        <taxon>Leotiomycetes</taxon>
        <taxon>Erysiphales</taxon>
        <taxon>Erysiphaceae</taxon>
        <taxon>Erysiphe</taxon>
    </lineage>
</organism>
<accession>A0A420HXM5</accession>
<protein>
    <submittedName>
        <fullName evidence="1">Uncharacterized protein</fullName>
    </submittedName>
</protein>
<dbReference type="Proteomes" id="UP000286134">
    <property type="component" value="Unassembled WGS sequence"/>
</dbReference>
<evidence type="ECO:0000313" key="1">
    <source>
        <dbReference type="EMBL" id="RKF62119.1"/>
    </source>
</evidence>
<keyword evidence="2" id="KW-1185">Reference proteome</keyword>
<sequence length="99" mass="11579">MTSFSRSAVLVYPELPSTMGHQTQHSCLLSSAVLKTFREWEPQYFRRKRGGERYERRVKTMTAHHGESKEMLIPRHKAIFGGMFNVCSIKPILYYILLD</sequence>
<comment type="caution">
    <text evidence="1">The sequence shown here is derived from an EMBL/GenBank/DDBJ whole genome shotgun (WGS) entry which is preliminary data.</text>
</comment>
<dbReference type="AlphaFoldDB" id="A0A420HXM5"/>